<dbReference type="PANTHER" id="PTHR46179">
    <property type="entry name" value="ZINC FINGER PROTEIN"/>
    <property type="match status" value="1"/>
</dbReference>
<feature type="compositionally biased region" description="Pro residues" evidence="20">
    <location>
        <begin position="577"/>
        <end position="587"/>
    </location>
</feature>
<feature type="region of interest" description="Disordered" evidence="20">
    <location>
        <begin position="567"/>
        <end position="603"/>
    </location>
</feature>
<evidence type="ECO:0000256" key="6">
    <source>
        <dbReference type="ARBA" id="ARBA00022553"/>
    </source>
</evidence>
<evidence type="ECO:0000256" key="2">
    <source>
        <dbReference type="ARBA" id="ARBA00004123"/>
    </source>
</evidence>
<accession>A0A8T2PE05</accession>
<comment type="subcellular location">
    <subcellularLocation>
        <location evidence="2">Nucleus</location>
    </subcellularLocation>
</comment>
<dbReference type="Gene3D" id="1.20.1250.10">
    <property type="match status" value="1"/>
</dbReference>
<keyword evidence="12" id="KW-0862">Zinc</keyword>
<evidence type="ECO:0000256" key="9">
    <source>
        <dbReference type="ARBA" id="ARBA00022737"/>
    </source>
</evidence>
<evidence type="ECO:0000256" key="12">
    <source>
        <dbReference type="ARBA" id="ARBA00022833"/>
    </source>
</evidence>
<reference evidence="22" key="1">
    <citation type="thesis" date="2021" institute="BYU ScholarsArchive" country="Provo, UT, USA">
        <title>Applications of and Algorithms for Genome Assembly and Genomic Analyses with an Emphasis on Marine Teleosts.</title>
        <authorList>
            <person name="Pickett B.D."/>
        </authorList>
    </citation>
    <scope>NUCLEOTIDE SEQUENCE</scope>
    <source>
        <strain evidence="22">HI-2016</strain>
    </source>
</reference>
<keyword evidence="6" id="KW-0597">Phosphoprotein</keyword>
<feature type="compositionally biased region" description="Basic and acidic residues" evidence="20">
    <location>
        <begin position="639"/>
        <end position="655"/>
    </location>
</feature>
<feature type="region of interest" description="Disordered" evidence="20">
    <location>
        <begin position="1"/>
        <end position="306"/>
    </location>
</feature>
<comment type="similarity">
    <text evidence="4">Belongs to the krueppel C2H2-type zinc-finger protein family.</text>
</comment>
<dbReference type="PROSITE" id="PS50157">
    <property type="entry name" value="ZINC_FINGER_C2H2_2"/>
    <property type="match status" value="4"/>
</dbReference>
<evidence type="ECO:0000256" key="5">
    <source>
        <dbReference type="ARBA" id="ARBA00012483"/>
    </source>
</evidence>
<evidence type="ECO:0000256" key="13">
    <source>
        <dbReference type="ARBA" id="ARBA00023242"/>
    </source>
</evidence>
<keyword evidence="8" id="KW-0479">Metal-binding</keyword>
<dbReference type="EC" id="2.3.2.27" evidence="5"/>
<feature type="compositionally biased region" description="Polar residues" evidence="20">
    <location>
        <begin position="50"/>
        <end position="69"/>
    </location>
</feature>
<feature type="region of interest" description="Disordered" evidence="20">
    <location>
        <begin position="639"/>
        <end position="658"/>
    </location>
</feature>
<feature type="compositionally biased region" description="Low complexity" evidence="20">
    <location>
        <begin position="158"/>
        <end position="167"/>
    </location>
</feature>
<dbReference type="GO" id="GO:0005634">
    <property type="term" value="C:nucleus"/>
    <property type="evidence" value="ECO:0007669"/>
    <property type="project" value="UniProtKB-SubCell"/>
</dbReference>
<dbReference type="AlphaFoldDB" id="A0A8T2PE05"/>
<evidence type="ECO:0000256" key="14">
    <source>
        <dbReference type="ARBA" id="ARBA00054990"/>
    </source>
</evidence>
<dbReference type="OrthoDB" id="7852576at2759"/>
<comment type="catalytic activity">
    <reaction evidence="1">
        <text>S-ubiquitinyl-[E2 ubiquitin-conjugating enzyme]-L-cysteine + [acceptor protein]-L-lysine = [E2 ubiquitin-conjugating enzyme]-L-cysteine + N(6)-ubiquitinyl-[acceptor protein]-L-lysine.</text>
        <dbReference type="EC" id="2.3.2.27"/>
    </reaction>
</comment>
<evidence type="ECO:0000313" key="23">
    <source>
        <dbReference type="Proteomes" id="UP000824540"/>
    </source>
</evidence>
<evidence type="ECO:0000256" key="3">
    <source>
        <dbReference type="ARBA" id="ARBA00004906"/>
    </source>
</evidence>
<dbReference type="GO" id="GO:0061630">
    <property type="term" value="F:ubiquitin protein ligase activity"/>
    <property type="evidence" value="ECO:0007669"/>
    <property type="project" value="UniProtKB-EC"/>
</dbReference>
<dbReference type="SUPFAM" id="SSF47266">
    <property type="entry name" value="4-helical cytokines"/>
    <property type="match status" value="1"/>
</dbReference>
<evidence type="ECO:0000256" key="18">
    <source>
        <dbReference type="ARBA" id="ARBA00079395"/>
    </source>
</evidence>
<keyword evidence="7" id="KW-0808">Transferase</keyword>
<feature type="compositionally biased region" description="Basic and acidic residues" evidence="20">
    <location>
        <begin position="242"/>
        <end position="274"/>
    </location>
</feature>
<feature type="compositionally biased region" description="Basic and acidic residues" evidence="20">
    <location>
        <begin position="839"/>
        <end position="848"/>
    </location>
</feature>
<feature type="compositionally biased region" description="Basic residues" evidence="20">
    <location>
        <begin position="104"/>
        <end position="118"/>
    </location>
</feature>
<comment type="caution">
    <text evidence="22">The sequence shown here is derived from an EMBL/GenBank/DDBJ whole genome shotgun (WGS) entry which is preliminary data.</text>
</comment>
<dbReference type="InterPro" id="IPR009079">
    <property type="entry name" value="4_helix_cytokine-like_core"/>
</dbReference>
<feature type="compositionally biased region" description="Low complexity" evidence="20">
    <location>
        <begin position="26"/>
        <end position="38"/>
    </location>
</feature>
<dbReference type="SUPFAM" id="SSF57667">
    <property type="entry name" value="beta-beta-alpha zinc fingers"/>
    <property type="match status" value="3"/>
</dbReference>
<evidence type="ECO:0000256" key="4">
    <source>
        <dbReference type="ARBA" id="ARBA00006991"/>
    </source>
</evidence>
<feature type="domain" description="C2H2-type" evidence="21">
    <location>
        <begin position="341"/>
        <end position="370"/>
    </location>
</feature>
<dbReference type="Pfam" id="PF00096">
    <property type="entry name" value="zf-C2H2"/>
    <property type="match status" value="3"/>
</dbReference>
<keyword evidence="13" id="KW-0539">Nucleus</keyword>
<dbReference type="InterPro" id="IPR036236">
    <property type="entry name" value="Znf_C2H2_sf"/>
</dbReference>
<dbReference type="InterPro" id="IPR013087">
    <property type="entry name" value="Znf_C2H2_type"/>
</dbReference>
<sequence>MDPEINRAAGSSAGVSGEIELPGEKAAAPSPTPRAAPARGRVLRERGVTRVQTGVSSTGQNDSSSNAPSSGRVLRDRSSRGVVAGRNAGGGGNSKGQNETAAANRRRKSEYPRRRRNAGARTDNSGEAGDDAGLEIGSEDKKDTAEKASRSSRPRRPQPTARQRTPSARISRPSPTLVCKSEPDTETAYGEEDVLEQTGGSDEEDDVLIGEEDPPFRDDPNDLNYKPESERDPQKPRRRPSRQKEEKKEKEKDKEKGREIKTEGGEEMDVKMENEFGEETEPPRKRGRRRKDDKSPRLPKRRKKPPVQYVRCEMEGCGTVLAHPRYLQHHIKYQHLLKKKYVCPHPSCGRLFRLQKQLLRHAKHHTDQRDYICEYCARAFKSSHNLAVHRMIHTGEKPLQCEICGFTCRQKASLNWHMKKHDADAFYQFSCNICGKKFEKKDSVVAHKAKSHPEVLIAEALAANAGALITTPAPLLEALPGTGQAEHMVVVSEEQSLPPMQVPLPLALPLAGQQIITSHPQQPQLLQLTPAHTSPQQHQPQLLQLTTQPQAQLLPQTQDLVSTRDGLGLVPISAPSSAPPPPPPPVSSAPSSSLHQSVMATGEGGGVWEGEVVEGESHRVEGRVVWDREVVEADRDRGGGVVWDREGEGDRDRADGGITPRFMASEQQLLGGRPGSGRSRTGKAVALARLLHRDCTRLLELYKEKESFPDEHAVETDRIVSLCVSSPHLSTDERVWLLHSALQQCLRLLEFVIGREEELGAEDGGEYENVRNSVRDRLGHLLHTTRVLLDKEEELAPDPDCNKEVEVDEGDGTFGVKLWIYRVLQELIHWTHSASETLHTLHSEREGEQETGGSGSEGAEV</sequence>
<evidence type="ECO:0000256" key="16">
    <source>
        <dbReference type="ARBA" id="ARBA00071305"/>
    </source>
</evidence>
<feature type="domain" description="C2H2-type" evidence="21">
    <location>
        <begin position="429"/>
        <end position="452"/>
    </location>
</feature>
<feature type="compositionally biased region" description="Basic and acidic residues" evidence="20">
    <location>
        <begin position="214"/>
        <end position="235"/>
    </location>
</feature>
<evidence type="ECO:0000256" key="1">
    <source>
        <dbReference type="ARBA" id="ARBA00000900"/>
    </source>
</evidence>
<evidence type="ECO:0000256" key="8">
    <source>
        <dbReference type="ARBA" id="ARBA00022723"/>
    </source>
</evidence>
<feature type="domain" description="C2H2-type" evidence="21">
    <location>
        <begin position="371"/>
        <end position="398"/>
    </location>
</feature>
<evidence type="ECO:0000256" key="15">
    <source>
        <dbReference type="ARBA" id="ARBA00065249"/>
    </source>
</evidence>
<organism evidence="22 23">
    <name type="scientific">Albula glossodonta</name>
    <name type="common">roundjaw bonefish</name>
    <dbReference type="NCBI Taxonomy" id="121402"/>
    <lineage>
        <taxon>Eukaryota</taxon>
        <taxon>Metazoa</taxon>
        <taxon>Chordata</taxon>
        <taxon>Craniata</taxon>
        <taxon>Vertebrata</taxon>
        <taxon>Euteleostomi</taxon>
        <taxon>Actinopterygii</taxon>
        <taxon>Neopterygii</taxon>
        <taxon>Teleostei</taxon>
        <taxon>Albuliformes</taxon>
        <taxon>Albulidae</taxon>
        <taxon>Albula</taxon>
    </lineage>
</organism>
<keyword evidence="23" id="KW-1185">Reference proteome</keyword>
<evidence type="ECO:0000256" key="11">
    <source>
        <dbReference type="ARBA" id="ARBA00022786"/>
    </source>
</evidence>
<dbReference type="Proteomes" id="UP000824540">
    <property type="component" value="Unassembled WGS sequence"/>
</dbReference>
<keyword evidence="10 19" id="KW-0863">Zinc-finger</keyword>
<keyword evidence="9" id="KW-0677">Repeat</keyword>
<protein>
    <recommendedName>
        <fullName evidence="16">E3 ubiquitin-protein ligase ZFP91</fullName>
        <ecNumber evidence="5">2.3.2.27</ecNumber>
    </recommendedName>
    <alternativeName>
        <fullName evidence="17">RING-type E3 ubiquitin transferase ZFP91</fullName>
    </alternativeName>
    <alternativeName>
        <fullName evidence="18">Zinc finger protein 91 homolog</fullName>
    </alternativeName>
</protein>
<evidence type="ECO:0000259" key="21">
    <source>
        <dbReference type="PROSITE" id="PS50157"/>
    </source>
</evidence>
<dbReference type="GO" id="GO:0008270">
    <property type="term" value="F:zinc ion binding"/>
    <property type="evidence" value="ECO:0007669"/>
    <property type="project" value="UniProtKB-KW"/>
</dbReference>
<proteinExistence type="inferred from homology"/>
<dbReference type="GO" id="GO:0003712">
    <property type="term" value="F:transcription coregulator activity"/>
    <property type="evidence" value="ECO:0007669"/>
    <property type="project" value="TreeGrafter"/>
</dbReference>
<feature type="region of interest" description="Disordered" evidence="20">
    <location>
        <begin position="839"/>
        <end position="861"/>
    </location>
</feature>
<dbReference type="GO" id="GO:0006357">
    <property type="term" value="P:regulation of transcription by RNA polymerase II"/>
    <property type="evidence" value="ECO:0007669"/>
    <property type="project" value="TreeGrafter"/>
</dbReference>
<name>A0A8T2PE05_9TELE</name>
<keyword evidence="11" id="KW-0833">Ubl conjugation pathway</keyword>
<comment type="subunit">
    <text evidence="15">Interacts with MAP3K14/NIK.</text>
</comment>
<comment type="pathway">
    <text evidence="3">Protein modification; protein ubiquitination.</text>
</comment>
<evidence type="ECO:0000313" key="22">
    <source>
        <dbReference type="EMBL" id="KAG9346977.1"/>
    </source>
</evidence>
<evidence type="ECO:0000256" key="20">
    <source>
        <dbReference type="SAM" id="MobiDB-lite"/>
    </source>
</evidence>
<evidence type="ECO:0000256" key="7">
    <source>
        <dbReference type="ARBA" id="ARBA00022679"/>
    </source>
</evidence>
<gene>
    <name evidence="22" type="ORF">JZ751_005904</name>
</gene>
<dbReference type="SMART" id="SM00355">
    <property type="entry name" value="ZnF_C2H2"/>
    <property type="match status" value="5"/>
</dbReference>
<evidence type="ECO:0000256" key="19">
    <source>
        <dbReference type="PROSITE-ProRule" id="PRU00042"/>
    </source>
</evidence>
<dbReference type="PANTHER" id="PTHR46179:SF11">
    <property type="entry name" value="E3 UBIQUITIN-PROTEIN LIGASE ZFP91"/>
    <property type="match status" value="1"/>
</dbReference>
<dbReference type="EMBL" id="JAFBMS010000014">
    <property type="protein sequence ID" value="KAG9346977.1"/>
    <property type="molecule type" value="Genomic_DNA"/>
</dbReference>
<evidence type="ECO:0000256" key="17">
    <source>
        <dbReference type="ARBA" id="ARBA00077489"/>
    </source>
</evidence>
<comment type="function">
    <text evidence="14">Atypical E3 ubiquitin-protein ligase that mediates 'Lys-63'-linked ubiquitination of MAP3K14/NIK, leading to stabilize and activate MAP3K14/NIK. It thereby acts as an activator of the non-canonical NF-kappa-B2/NFKB2 pathway. May also play an important role in cell proliferation and/or anti-apoptosis.</text>
</comment>
<feature type="compositionally biased region" description="Acidic residues" evidence="20">
    <location>
        <begin position="189"/>
        <end position="213"/>
    </location>
</feature>
<feature type="domain" description="C2H2-type" evidence="21">
    <location>
        <begin position="399"/>
        <end position="426"/>
    </location>
</feature>
<dbReference type="PROSITE" id="PS00028">
    <property type="entry name" value="ZINC_FINGER_C2H2_1"/>
    <property type="match status" value="3"/>
</dbReference>
<dbReference type="InterPro" id="IPR051061">
    <property type="entry name" value="Zinc_finger_trans_reg"/>
</dbReference>
<evidence type="ECO:0000256" key="10">
    <source>
        <dbReference type="ARBA" id="ARBA00022771"/>
    </source>
</evidence>
<dbReference type="FunFam" id="3.30.160.60:FF:000356">
    <property type="entry name" value="E3 ubiquitin-protein ligase ZFP91"/>
    <property type="match status" value="1"/>
</dbReference>
<dbReference type="FunFam" id="3.30.160.60:FF:000183">
    <property type="entry name" value="E3 ubiquitin-protein ligase ZFP91"/>
    <property type="match status" value="1"/>
</dbReference>
<feature type="compositionally biased region" description="Basic and acidic residues" evidence="20">
    <location>
        <begin position="138"/>
        <end position="149"/>
    </location>
</feature>
<dbReference type="Gene3D" id="3.30.160.60">
    <property type="entry name" value="Classic Zinc Finger"/>
    <property type="match status" value="4"/>
</dbReference>
<feature type="compositionally biased region" description="Gly residues" evidence="20">
    <location>
        <begin position="850"/>
        <end position="861"/>
    </location>
</feature>